<feature type="compositionally biased region" description="Low complexity" evidence="1">
    <location>
        <begin position="34"/>
        <end position="50"/>
    </location>
</feature>
<evidence type="ECO:0000256" key="1">
    <source>
        <dbReference type="SAM" id="MobiDB-lite"/>
    </source>
</evidence>
<organism evidence="3 4">
    <name type="scientific">Pendulispora albinea</name>
    <dbReference type="NCBI Taxonomy" id="2741071"/>
    <lineage>
        <taxon>Bacteria</taxon>
        <taxon>Pseudomonadati</taxon>
        <taxon>Myxococcota</taxon>
        <taxon>Myxococcia</taxon>
        <taxon>Myxococcales</taxon>
        <taxon>Sorangiineae</taxon>
        <taxon>Pendulisporaceae</taxon>
        <taxon>Pendulispora</taxon>
    </lineage>
</organism>
<keyword evidence="4" id="KW-1185">Reference proteome</keyword>
<sequence length="165" mass="16599">MGFKLLGKNTAHQGEEANQAFTGPTRVPDDRKPSVASKSSIASKATVGGNVTVGGGRPRSVASRITDTSADDPEFSFKKLARWFAIVLVAMGVGVGFTVFKRARAEVAAAGPAASVEGAGPGPLASLATADADPDKTSPRGVIPTAVLPGTGGPVSRRAPTKSTG</sequence>
<protein>
    <submittedName>
        <fullName evidence="3">Uncharacterized protein</fullName>
    </submittedName>
</protein>
<keyword evidence="2" id="KW-0472">Membrane</keyword>
<proteinExistence type="predicted"/>
<name>A0ABZ2LU18_9BACT</name>
<evidence type="ECO:0000313" key="4">
    <source>
        <dbReference type="Proteomes" id="UP001370348"/>
    </source>
</evidence>
<dbReference type="EMBL" id="CP089984">
    <property type="protein sequence ID" value="WXB14409.1"/>
    <property type="molecule type" value="Genomic_DNA"/>
</dbReference>
<reference evidence="3 4" key="1">
    <citation type="submission" date="2021-12" db="EMBL/GenBank/DDBJ databases">
        <title>Discovery of the Pendulisporaceae a myxobacterial family with distinct sporulation behavior and unique specialized metabolism.</title>
        <authorList>
            <person name="Garcia R."/>
            <person name="Popoff A."/>
            <person name="Bader C.D."/>
            <person name="Loehr J."/>
            <person name="Walesch S."/>
            <person name="Walt C."/>
            <person name="Boldt J."/>
            <person name="Bunk B."/>
            <person name="Haeckl F.J.F.P.J."/>
            <person name="Gunesch A.P."/>
            <person name="Birkelbach J."/>
            <person name="Nuebel U."/>
            <person name="Pietschmann T."/>
            <person name="Bach T."/>
            <person name="Mueller R."/>
        </authorList>
    </citation>
    <scope>NUCLEOTIDE SEQUENCE [LARGE SCALE GENOMIC DNA]</scope>
    <source>
        <strain evidence="3 4">MSr11954</strain>
    </source>
</reference>
<keyword evidence="2" id="KW-0812">Transmembrane</keyword>
<gene>
    <name evidence="3" type="ORF">LZC94_42115</name>
</gene>
<feature type="region of interest" description="Disordered" evidence="1">
    <location>
        <begin position="1"/>
        <end position="70"/>
    </location>
</feature>
<feature type="region of interest" description="Disordered" evidence="1">
    <location>
        <begin position="111"/>
        <end position="165"/>
    </location>
</feature>
<dbReference type="Proteomes" id="UP001370348">
    <property type="component" value="Chromosome"/>
</dbReference>
<dbReference type="RefSeq" id="WP_394824029.1">
    <property type="nucleotide sequence ID" value="NZ_CP089984.1"/>
</dbReference>
<feature type="transmembrane region" description="Helical" evidence="2">
    <location>
        <begin position="80"/>
        <end position="100"/>
    </location>
</feature>
<accession>A0ABZ2LU18</accession>
<evidence type="ECO:0000256" key="2">
    <source>
        <dbReference type="SAM" id="Phobius"/>
    </source>
</evidence>
<evidence type="ECO:0000313" key="3">
    <source>
        <dbReference type="EMBL" id="WXB14409.1"/>
    </source>
</evidence>
<keyword evidence="2" id="KW-1133">Transmembrane helix</keyword>